<dbReference type="PANTHER" id="PTHR46381">
    <property type="entry name" value="MKPA PROTEIN"/>
    <property type="match status" value="1"/>
</dbReference>
<dbReference type="Proteomes" id="UP000436088">
    <property type="component" value="Unassembled WGS sequence"/>
</dbReference>
<evidence type="ECO:0000313" key="4">
    <source>
        <dbReference type="Proteomes" id="UP000436088"/>
    </source>
</evidence>
<dbReference type="InterPro" id="IPR057528">
    <property type="entry name" value="MPK1_C"/>
</dbReference>
<proteinExistence type="predicted"/>
<evidence type="ECO:0000313" key="3">
    <source>
        <dbReference type="EMBL" id="KAE8683706.1"/>
    </source>
</evidence>
<reference evidence="3" key="1">
    <citation type="submission" date="2019-09" db="EMBL/GenBank/DDBJ databases">
        <title>Draft genome information of white flower Hibiscus syriacus.</title>
        <authorList>
            <person name="Kim Y.-M."/>
        </authorList>
    </citation>
    <scope>NUCLEOTIDE SEQUENCE [LARGE SCALE GENOMIC DNA]</scope>
    <source>
        <strain evidence="3">YM2019G1</strain>
    </source>
</reference>
<feature type="region of interest" description="Disordered" evidence="1">
    <location>
        <begin position="53"/>
        <end position="105"/>
    </location>
</feature>
<feature type="domain" description="Protein-tyrosine-phosphatase MKP1 C-terminal" evidence="2">
    <location>
        <begin position="505"/>
        <end position="548"/>
    </location>
</feature>
<evidence type="ECO:0000256" key="1">
    <source>
        <dbReference type="SAM" id="MobiDB-lite"/>
    </source>
</evidence>
<dbReference type="EMBL" id="VEPZ02001259">
    <property type="protein sequence ID" value="KAE8683706.1"/>
    <property type="molecule type" value="Genomic_DNA"/>
</dbReference>
<dbReference type="PANTHER" id="PTHR46381:SF4">
    <property type="entry name" value="PROTEIN-TYROSINE-PHOSPHATASE MKP1"/>
    <property type="match status" value="1"/>
</dbReference>
<accession>A0A6A2YWB2</accession>
<feature type="compositionally biased region" description="Basic residues" evidence="1">
    <location>
        <begin position="1"/>
        <end position="11"/>
    </location>
</feature>
<sequence length="554" mass="61917">MRNHISRHHKIRDNGNDVRPDSPGPRRNHWHFLLLLQHLQLKSTLTSGQIPLTEDKELGEDPNGNDGNNNGRTGRFPPPPLTPPGSDDLGEWPQPPTPSGNKSGERIKLDLSSIQWNNDKNGGLLKRYKIAFFDKECSKVAEHIYLTGDAVAKDRKILKKNELYGCKIVHQRILLAYFMMFLTISRMFENWLEEFLFILPGRIEVHIIGDSVSYVDRGPQSFDDAFQYVKAARGIADPNMELHLVAKMLNDPSPSGLDSRVMICPGERKVGSYNVDFEIFEKAIKGGFVPPFASSENEFETHLPARETNWSMLQRKFASGIMEFVSAPNILISRVYSDSMMIVHASLPSLTSVFILLASLSLTRFHLFRFQHLFKLPFGIFSRLTFIYFILSSASSRLKKVSPSLAERRDSLSKSLKLPVRGGRNGGDILIQGSSLMISPGRLADADSRDTNSTFVNACESPGNPSPKDCLACAVPNWMGETIPACSGVLQPLVCRWPRKLNSVSGSVVGDRVDIDWNQIGYDVLTQVGLPKDTPVKIVKEDGEPPFLMLLKTL</sequence>
<keyword evidence="4" id="KW-1185">Reference proteome</keyword>
<gene>
    <name evidence="3" type="ORF">F3Y22_tig00111191pilonHSYRG00067</name>
</gene>
<comment type="caution">
    <text evidence="3">The sequence shown here is derived from an EMBL/GenBank/DDBJ whole genome shotgun (WGS) entry which is preliminary data.</text>
</comment>
<organism evidence="3 4">
    <name type="scientific">Hibiscus syriacus</name>
    <name type="common">Rose of Sharon</name>
    <dbReference type="NCBI Taxonomy" id="106335"/>
    <lineage>
        <taxon>Eukaryota</taxon>
        <taxon>Viridiplantae</taxon>
        <taxon>Streptophyta</taxon>
        <taxon>Embryophyta</taxon>
        <taxon>Tracheophyta</taxon>
        <taxon>Spermatophyta</taxon>
        <taxon>Magnoliopsida</taxon>
        <taxon>eudicotyledons</taxon>
        <taxon>Gunneridae</taxon>
        <taxon>Pentapetalae</taxon>
        <taxon>rosids</taxon>
        <taxon>malvids</taxon>
        <taxon>Malvales</taxon>
        <taxon>Malvaceae</taxon>
        <taxon>Malvoideae</taxon>
        <taxon>Hibiscus</taxon>
    </lineage>
</organism>
<protein>
    <recommendedName>
        <fullName evidence="2">Protein-tyrosine-phosphatase MKP1 C-terminal domain-containing protein</fullName>
    </recommendedName>
</protein>
<dbReference type="Pfam" id="PF25466">
    <property type="entry name" value="MPK1_gelsolin_C"/>
    <property type="match status" value="1"/>
</dbReference>
<feature type="region of interest" description="Disordered" evidence="1">
    <location>
        <begin position="1"/>
        <end position="24"/>
    </location>
</feature>
<dbReference type="AlphaFoldDB" id="A0A6A2YWB2"/>
<name>A0A6A2YWB2_HIBSY</name>
<evidence type="ECO:0000259" key="2">
    <source>
        <dbReference type="Pfam" id="PF25466"/>
    </source>
</evidence>